<evidence type="ECO:0000313" key="2">
    <source>
        <dbReference type="EMBL" id="CAJ1948383.1"/>
    </source>
</evidence>
<evidence type="ECO:0000313" key="3">
    <source>
        <dbReference type="Proteomes" id="UP001295423"/>
    </source>
</evidence>
<feature type="region of interest" description="Disordered" evidence="1">
    <location>
        <begin position="1"/>
        <end position="25"/>
    </location>
</feature>
<proteinExistence type="predicted"/>
<dbReference type="Gene3D" id="3.80.10.10">
    <property type="entry name" value="Ribonuclease Inhibitor"/>
    <property type="match status" value="3"/>
</dbReference>
<dbReference type="PANTHER" id="PTHR45661">
    <property type="entry name" value="SURFACE ANTIGEN"/>
    <property type="match status" value="1"/>
</dbReference>
<dbReference type="AlphaFoldDB" id="A0AAD2FP87"/>
<dbReference type="SUPFAM" id="SSF52058">
    <property type="entry name" value="L domain-like"/>
    <property type="match status" value="1"/>
</dbReference>
<protein>
    <submittedName>
        <fullName evidence="2">Uncharacterized protein</fullName>
    </submittedName>
</protein>
<reference evidence="2" key="1">
    <citation type="submission" date="2023-08" db="EMBL/GenBank/DDBJ databases">
        <authorList>
            <person name="Audoor S."/>
            <person name="Bilcke G."/>
        </authorList>
    </citation>
    <scope>NUCLEOTIDE SEQUENCE</scope>
</reference>
<sequence length="695" mass="77446">MNDDRLRSLSDTSDEDESENQTENENKRRRCVFIYVGRNSEKLKQGNDTVTQHMVIDSCVSVIGKSAFQDCQRLVEVIAMDGLTSICESAFESCTALKKILVPDTVVEVGNRAFALCSALRDVEFPKFGSLSCIGEEAFLQCSSLQFFPVPSSVAFIKARAFQQCTELAKVLFEEELDGMNKSLLICIGDGAFEECESLGEVCLSANVMLLGKRAFTGCRSLQDADLSKTKLTVIEEMTFSHCRWLQTAKMPPTLGKILSDGFASCRHLSELVLNEGLKVIGQHAFCDCDSLIKFPTPSTLEVIGQDAFSGCGELKDIPVSQNLKSLGGSAFYQCHKLSTKMSIPAAASIEGGTFFNCYSLVELQLAIGLQRIEDDALRNCTGLMGVSLPMTVKKIGSSSFSGCISLLVVEMSKHCSEWMEWGDHAFFGCDSLMNISIRSSEGSGTKNPLYANNKNEGDFFDGCEEKDQLFDNVAESLLNRYSNLPVHEACYHDSETMGDELTQKILDLQASGEKEELVDRFGLTPFHVFATSANLREDLLTVLLDHYPIELLFQKDKQNNTMMDYLLIDQRCTKSIPLIKMILNRIKAYLSSVGLEKKWEMKRCHKILSEDGWADSYFDRLAAMQELREVVEYVTRIEVTSILELALWKRMSQCHSVKSVGRVKCGANVVIPNVMAYGSTEGPVERDPFREPDW</sequence>
<dbReference type="Proteomes" id="UP001295423">
    <property type="component" value="Unassembled WGS sequence"/>
</dbReference>
<comment type="caution">
    <text evidence="2">The sequence shown here is derived from an EMBL/GenBank/DDBJ whole genome shotgun (WGS) entry which is preliminary data.</text>
</comment>
<organism evidence="2 3">
    <name type="scientific">Cylindrotheca closterium</name>
    <dbReference type="NCBI Taxonomy" id="2856"/>
    <lineage>
        <taxon>Eukaryota</taxon>
        <taxon>Sar</taxon>
        <taxon>Stramenopiles</taxon>
        <taxon>Ochrophyta</taxon>
        <taxon>Bacillariophyta</taxon>
        <taxon>Bacillariophyceae</taxon>
        <taxon>Bacillariophycidae</taxon>
        <taxon>Bacillariales</taxon>
        <taxon>Bacillariaceae</taxon>
        <taxon>Cylindrotheca</taxon>
    </lineage>
</organism>
<dbReference type="InterPro" id="IPR026906">
    <property type="entry name" value="LRR_5"/>
</dbReference>
<dbReference type="InterPro" id="IPR053139">
    <property type="entry name" value="Surface_bspA-like"/>
</dbReference>
<dbReference type="InterPro" id="IPR032675">
    <property type="entry name" value="LRR_dom_sf"/>
</dbReference>
<name>A0AAD2FP87_9STRA</name>
<keyword evidence="3" id="KW-1185">Reference proteome</keyword>
<gene>
    <name evidence="2" type="ORF">CYCCA115_LOCUS11589</name>
</gene>
<dbReference type="PANTHER" id="PTHR45661:SF3">
    <property type="entry name" value="IG-LIKE DOMAIN-CONTAINING PROTEIN"/>
    <property type="match status" value="1"/>
</dbReference>
<feature type="compositionally biased region" description="Acidic residues" evidence="1">
    <location>
        <begin position="12"/>
        <end position="22"/>
    </location>
</feature>
<accession>A0AAD2FP87</accession>
<dbReference type="EMBL" id="CAKOGP040001747">
    <property type="protein sequence ID" value="CAJ1948383.1"/>
    <property type="molecule type" value="Genomic_DNA"/>
</dbReference>
<dbReference type="Pfam" id="PF13306">
    <property type="entry name" value="LRR_5"/>
    <property type="match status" value="2"/>
</dbReference>
<evidence type="ECO:0000256" key="1">
    <source>
        <dbReference type="SAM" id="MobiDB-lite"/>
    </source>
</evidence>